<dbReference type="OrthoDB" id="2744543at2759"/>
<dbReference type="Pfam" id="PF13508">
    <property type="entry name" value="Acetyltransf_7"/>
    <property type="match status" value="1"/>
</dbReference>
<dbReference type="Gene3D" id="3.40.630.30">
    <property type="match status" value="1"/>
</dbReference>
<dbReference type="Proteomes" id="UP000327118">
    <property type="component" value="Unassembled WGS sequence"/>
</dbReference>
<sequence>MPLELLPATAEDAPQLATLFLTSFSDTFNIKLFPRTPDVYTWWTHTLTQDLSNPLKRLLKVIDTEAAESETDTRPFIVGFALWTLPAPISGSDGDPDMVLNLAQGDGFHGPWPESCDVGLCEGFFGGMHGRYVEVMGERRHYCLDLLGTHPAARRRGVGSMLVRWGLGRARDEGVEVYLSSTQEGKSVYERLGFEVRRTGEVVDGHVQHSMVWK</sequence>
<name>A0A5N6YXI3_9EURO</name>
<protein>
    <submittedName>
        <fullName evidence="2">Acyl-CoA N-acyltransferase</fullName>
    </submittedName>
</protein>
<reference evidence="3" key="1">
    <citation type="submission" date="2019-04" db="EMBL/GenBank/DDBJ databases">
        <title>Friends and foes A comparative genomics studyof 23 Aspergillus species from section Flavi.</title>
        <authorList>
            <consortium name="DOE Joint Genome Institute"/>
            <person name="Kjaerbolling I."/>
            <person name="Vesth T."/>
            <person name="Frisvad J.C."/>
            <person name="Nybo J.L."/>
            <person name="Theobald S."/>
            <person name="Kildgaard S."/>
            <person name="Isbrandt T."/>
            <person name="Kuo A."/>
            <person name="Sato A."/>
            <person name="Lyhne E.K."/>
            <person name="Kogle M.E."/>
            <person name="Wiebenga A."/>
            <person name="Kun R.S."/>
            <person name="Lubbers R.J."/>
            <person name="Makela M.R."/>
            <person name="Barry K."/>
            <person name="Chovatia M."/>
            <person name="Clum A."/>
            <person name="Daum C."/>
            <person name="Haridas S."/>
            <person name="He G."/>
            <person name="LaButti K."/>
            <person name="Lipzen A."/>
            <person name="Mondo S."/>
            <person name="Riley R."/>
            <person name="Salamov A."/>
            <person name="Simmons B.A."/>
            <person name="Magnuson J.K."/>
            <person name="Henrissat B."/>
            <person name="Mortensen U.H."/>
            <person name="Larsen T.O."/>
            <person name="Devries R.P."/>
            <person name="Grigoriev I.V."/>
            <person name="Machida M."/>
            <person name="Baker S.E."/>
            <person name="Andersen M.R."/>
        </authorList>
    </citation>
    <scope>NUCLEOTIDE SEQUENCE [LARGE SCALE GENOMIC DNA]</scope>
    <source>
        <strain evidence="3">CBS 553.77</strain>
    </source>
</reference>
<keyword evidence="2" id="KW-0012">Acyltransferase</keyword>
<evidence type="ECO:0000313" key="2">
    <source>
        <dbReference type="EMBL" id="KAE8350151.1"/>
    </source>
</evidence>
<gene>
    <name evidence="2" type="ORF">BDV28DRAFT_151223</name>
</gene>
<dbReference type="InterPro" id="IPR000182">
    <property type="entry name" value="GNAT_dom"/>
</dbReference>
<dbReference type="PROSITE" id="PS51186">
    <property type="entry name" value="GNAT"/>
    <property type="match status" value="1"/>
</dbReference>
<dbReference type="CDD" id="cd04301">
    <property type="entry name" value="NAT_SF"/>
    <property type="match status" value="1"/>
</dbReference>
<dbReference type="AlphaFoldDB" id="A0A5N6YXI3"/>
<proteinExistence type="predicted"/>
<accession>A0A5N6YXI3</accession>
<dbReference type="PANTHER" id="PTHR42791:SF17">
    <property type="entry name" value="ACETYLTRANSFERASE, GNAT FAMILY FAMILY (AFU_ORTHOLOGUE AFUA_8G05690)"/>
    <property type="match status" value="1"/>
</dbReference>
<keyword evidence="2" id="KW-0808">Transferase</keyword>
<dbReference type="EMBL" id="ML739245">
    <property type="protein sequence ID" value="KAE8350151.1"/>
    <property type="molecule type" value="Genomic_DNA"/>
</dbReference>
<dbReference type="PANTHER" id="PTHR42791">
    <property type="entry name" value="GNAT FAMILY ACETYLTRANSFERASE"/>
    <property type="match status" value="1"/>
</dbReference>
<organism evidence="2 3">
    <name type="scientific">Aspergillus coremiiformis</name>
    <dbReference type="NCBI Taxonomy" id="138285"/>
    <lineage>
        <taxon>Eukaryota</taxon>
        <taxon>Fungi</taxon>
        <taxon>Dikarya</taxon>
        <taxon>Ascomycota</taxon>
        <taxon>Pezizomycotina</taxon>
        <taxon>Eurotiomycetes</taxon>
        <taxon>Eurotiomycetidae</taxon>
        <taxon>Eurotiales</taxon>
        <taxon>Aspergillaceae</taxon>
        <taxon>Aspergillus</taxon>
        <taxon>Aspergillus subgen. Circumdati</taxon>
    </lineage>
</organism>
<feature type="domain" description="N-acetyltransferase" evidence="1">
    <location>
        <begin position="87"/>
        <end position="214"/>
    </location>
</feature>
<evidence type="ECO:0000259" key="1">
    <source>
        <dbReference type="PROSITE" id="PS51186"/>
    </source>
</evidence>
<dbReference type="SUPFAM" id="SSF55729">
    <property type="entry name" value="Acyl-CoA N-acyltransferases (Nat)"/>
    <property type="match status" value="1"/>
</dbReference>
<keyword evidence="3" id="KW-1185">Reference proteome</keyword>
<evidence type="ECO:0000313" key="3">
    <source>
        <dbReference type="Proteomes" id="UP000327118"/>
    </source>
</evidence>
<dbReference type="InterPro" id="IPR016181">
    <property type="entry name" value="Acyl_CoA_acyltransferase"/>
</dbReference>
<dbReference type="InterPro" id="IPR052523">
    <property type="entry name" value="Trichothecene_AcTrans"/>
</dbReference>
<dbReference type="GO" id="GO:0016747">
    <property type="term" value="F:acyltransferase activity, transferring groups other than amino-acyl groups"/>
    <property type="evidence" value="ECO:0007669"/>
    <property type="project" value="InterPro"/>
</dbReference>